<evidence type="ECO:0008006" key="4">
    <source>
        <dbReference type="Google" id="ProtNLM"/>
    </source>
</evidence>
<organism evidence="2 3">
    <name type="scientific">Candidatus Doudnabacteria bacterium RIFCSPLOWO2_02_FULL_48_13</name>
    <dbReference type="NCBI Taxonomy" id="1817845"/>
    <lineage>
        <taxon>Bacteria</taxon>
        <taxon>Candidatus Doudnaibacteriota</taxon>
    </lineage>
</organism>
<sequence length="405" mass="46296">MYKRIIQFFLLLGFFAYGQEAIAQIPNKQNYETVAVEKGDTVGRIALRATRNAANWKANWVLVMDNRGRVRSNKHLIRPGWQVLIQKDQVKTTAILSNNQSLAAICQQYVNPDCLKSLSAINEIRNPRQALDQTVYIPKTFSPAIPPPSLPLPTVQMEKVTYLQPVILWAIAAVLASAVLIFVIARYRPRIAKSSFPKFFQVPKSQKRAKLGLIRDDIIHRAAQAGTHINDSWLKIRPLRAIIIYDANKIPAGLNTVLEQTKQVYSEAGATLGHKTGKEGLNQYTVPFIKFHRLGKISLEQIREIGVDWLNPAMRKYADKLRDELIKRQRTDRNQEPLVIKPHPDPKNGKLIIEIVGQLRRKKLSEIPDTEEHIERTMQRIGDARFKKESFRFEDDKGILTLKFT</sequence>
<keyword evidence="1" id="KW-0812">Transmembrane</keyword>
<keyword evidence="1" id="KW-0472">Membrane</keyword>
<protein>
    <recommendedName>
        <fullName evidence="4">LysM domain-containing protein</fullName>
    </recommendedName>
</protein>
<keyword evidence="1" id="KW-1133">Transmembrane helix</keyword>
<name>A0A1F5Q965_9BACT</name>
<comment type="caution">
    <text evidence="2">The sequence shown here is derived from an EMBL/GenBank/DDBJ whole genome shotgun (WGS) entry which is preliminary data.</text>
</comment>
<gene>
    <name evidence="2" type="ORF">A3J05_04610</name>
</gene>
<evidence type="ECO:0000313" key="3">
    <source>
        <dbReference type="Proteomes" id="UP000177235"/>
    </source>
</evidence>
<evidence type="ECO:0000256" key="1">
    <source>
        <dbReference type="SAM" id="Phobius"/>
    </source>
</evidence>
<evidence type="ECO:0000313" key="2">
    <source>
        <dbReference type="EMBL" id="OGE98713.1"/>
    </source>
</evidence>
<dbReference type="Proteomes" id="UP000177235">
    <property type="component" value="Unassembled WGS sequence"/>
</dbReference>
<proteinExistence type="predicted"/>
<feature type="transmembrane region" description="Helical" evidence="1">
    <location>
        <begin position="166"/>
        <end position="185"/>
    </location>
</feature>
<dbReference type="EMBL" id="MFFF01000027">
    <property type="protein sequence ID" value="OGE98713.1"/>
    <property type="molecule type" value="Genomic_DNA"/>
</dbReference>
<reference evidence="2 3" key="1">
    <citation type="journal article" date="2016" name="Nat. Commun.">
        <title>Thousands of microbial genomes shed light on interconnected biogeochemical processes in an aquifer system.</title>
        <authorList>
            <person name="Anantharaman K."/>
            <person name="Brown C.T."/>
            <person name="Hug L.A."/>
            <person name="Sharon I."/>
            <person name="Castelle C.J."/>
            <person name="Probst A.J."/>
            <person name="Thomas B.C."/>
            <person name="Singh A."/>
            <person name="Wilkins M.J."/>
            <person name="Karaoz U."/>
            <person name="Brodie E.L."/>
            <person name="Williams K.H."/>
            <person name="Hubbard S.S."/>
            <person name="Banfield J.F."/>
        </authorList>
    </citation>
    <scope>NUCLEOTIDE SEQUENCE [LARGE SCALE GENOMIC DNA]</scope>
</reference>
<dbReference type="AlphaFoldDB" id="A0A1F5Q965"/>
<accession>A0A1F5Q965</accession>